<name>A0A5C7HGR8_9ROSI</name>
<evidence type="ECO:0000313" key="3">
    <source>
        <dbReference type="Proteomes" id="UP000323000"/>
    </source>
</evidence>
<comment type="caution">
    <text evidence="2">The sequence shown here is derived from an EMBL/GenBank/DDBJ whole genome shotgun (WGS) entry which is preliminary data.</text>
</comment>
<feature type="region of interest" description="Disordered" evidence="1">
    <location>
        <begin position="32"/>
        <end position="59"/>
    </location>
</feature>
<keyword evidence="3" id="KW-1185">Reference proteome</keyword>
<dbReference type="OrthoDB" id="1707208at2759"/>
<sequence length="217" mass="24432">MLEYCYADDHGYSMHQDSYVMEDHMYQDSYYHQNSHHAAPGMPMKPPPPPPPPPAAAAAHQYSKQNNMMMYNGGKNNYPTNGNTFYGHNNNMYQNGYSASNGFYMGVSKPQYQHTMNPSQQFSHGGGGGGGGGGYNNSLLMPSSTDYQYDNYNNYNNKVRPRPMRMQQQSATAVMDYEDGNWGSQYSNQVVNCMPYNGGYNYNNSSDDQWITKSLAN</sequence>
<protein>
    <submittedName>
        <fullName evidence="2">Uncharacterized protein</fullName>
    </submittedName>
</protein>
<evidence type="ECO:0000256" key="1">
    <source>
        <dbReference type="SAM" id="MobiDB-lite"/>
    </source>
</evidence>
<accession>A0A5C7HGR8</accession>
<reference evidence="3" key="1">
    <citation type="journal article" date="2019" name="Gigascience">
        <title>De novo genome assembly of the endangered Acer yangbiense, a plant species with extremely small populations endemic to Yunnan Province, China.</title>
        <authorList>
            <person name="Yang J."/>
            <person name="Wariss H.M."/>
            <person name="Tao L."/>
            <person name="Zhang R."/>
            <person name="Yun Q."/>
            <person name="Hollingsworth P."/>
            <person name="Dao Z."/>
            <person name="Luo G."/>
            <person name="Guo H."/>
            <person name="Ma Y."/>
            <person name="Sun W."/>
        </authorList>
    </citation>
    <scope>NUCLEOTIDE SEQUENCE [LARGE SCALE GENOMIC DNA]</scope>
    <source>
        <strain evidence="3">cv. Malutang</strain>
    </source>
</reference>
<evidence type="ECO:0000313" key="2">
    <source>
        <dbReference type="EMBL" id="TXG56207.1"/>
    </source>
</evidence>
<organism evidence="2 3">
    <name type="scientific">Acer yangbiense</name>
    <dbReference type="NCBI Taxonomy" id="1000413"/>
    <lineage>
        <taxon>Eukaryota</taxon>
        <taxon>Viridiplantae</taxon>
        <taxon>Streptophyta</taxon>
        <taxon>Embryophyta</taxon>
        <taxon>Tracheophyta</taxon>
        <taxon>Spermatophyta</taxon>
        <taxon>Magnoliopsida</taxon>
        <taxon>eudicotyledons</taxon>
        <taxon>Gunneridae</taxon>
        <taxon>Pentapetalae</taxon>
        <taxon>rosids</taxon>
        <taxon>malvids</taxon>
        <taxon>Sapindales</taxon>
        <taxon>Sapindaceae</taxon>
        <taxon>Hippocastanoideae</taxon>
        <taxon>Acereae</taxon>
        <taxon>Acer</taxon>
    </lineage>
</organism>
<dbReference type="Proteomes" id="UP000323000">
    <property type="component" value="Chromosome 8"/>
</dbReference>
<feature type="compositionally biased region" description="Pro residues" evidence="1">
    <location>
        <begin position="43"/>
        <end position="55"/>
    </location>
</feature>
<gene>
    <name evidence="2" type="ORF">EZV62_017520</name>
</gene>
<dbReference type="EMBL" id="VAHF01000008">
    <property type="protein sequence ID" value="TXG56207.1"/>
    <property type="molecule type" value="Genomic_DNA"/>
</dbReference>
<proteinExistence type="predicted"/>
<dbReference type="AlphaFoldDB" id="A0A5C7HGR8"/>